<dbReference type="PROSITE" id="PS00171">
    <property type="entry name" value="TIM_1"/>
    <property type="match status" value="1"/>
</dbReference>
<dbReference type="GO" id="GO:0005829">
    <property type="term" value="C:cytosol"/>
    <property type="evidence" value="ECO:0007669"/>
    <property type="project" value="TreeGrafter"/>
</dbReference>
<dbReference type="OrthoDB" id="6715177at2759"/>
<comment type="similarity">
    <text evidence="4 11">Belongs to the triosephosphate isomerase family.</text>
</comment>
<evidence type="ECO:0000256" key="3">
    <source>
        <dbReference type="ARBA" id="ARBA00004742"/>
    </source>
</evidence>
<evidence type="ECO:0000256" key="9">
    <source>
        <dbReference type="ARBA" id="ARBA00023152"/>
    </source>
</evidence>
<protein>
    <recommendedName>
        <fullName evidence="7 11">Triosephosphate isomerase</fullName>
        <ecNumber evidence="6 11">5.3.1.1</ecNumber>
    </recommendedName>
</protein>
<dbReference type="UniPathway" id="UPA00138"/>
<dbReference type="HAMAP" id="MF_00147_B">
    <property type="entry name" value="TIM_B"/>
    <property type="match status" value="1"/>
</dbReference>
<dbReference type="GO" id="GO:0006096">
    <property type="term" value="P:glycolytic process"/>
    <property type="evidence" value="ECO:0007669"/>
    <property type="project" value="UniProtKB-UniPathway"/>
</dbReference>
<sequence>MARKFFVGGNFKMNGTKESIKAIIKNLNEAQLDPSVEVVIAPSHLYLPIAVDAVTASTVSVSAQNVYAKPNGAHTGEVSVSQLKDLGLNWTITGHSERRAGGESDENVADKTKAAIDGGLSVIWCCGESLEEREAGNTVAVVEKQLAALAAKLSGDDWKKIVIAYEPIWAIGTGKVATTEQAQEVHAAIRKWLKAKVSDAVADETRILYGGSVTAKNSKDLAKQPDIDGFLVGGASLKPECKLLLLIAEKFCADNYQQSSTSSTPTSERAALSVLLGISVGLYGIFRTKKELARI</sequence>
<organism evidence="12">
    <name type="scientific">Podospora anserina (strain S / ATCC MYA-4624 / DSM 980 / FGSC 10383)</name>
    <name type="common">Pleurage anserina</name>
    <dbReference type="NCBI Taxonomy" id="515849"/>
    <lineage>
        <taxon>Eukaryota</taxon>
        <taxon>Fungi</taxon>
        <taxon>Dikarya</taxon>
        <taxon>Ascomycota</taxon>
        <taxon>Pezizomycotina</taxon>
        <taxon>Sordariomycetes</taxon>
        <taxon>Sordariomycetidae</taxon>
        <taxon>Sordariales</taxon>
        <taxon>Podosporaceae</taxon>
        <taxon>Podospora</taxon>
        <taxon>Podospora anserina</taxon>
    </lineage>
</organism>
<accession>B2AWP1</accession>
<comment type="pathway">
    <text evidence="2 11">Carbohydrate degradation; glycolysis; D-glyceraldehyde 3-phosphate from glycerone phosphate: step 1/1.</text>
</comment>
<dbReference type="KEGG" id="pan:PODANSg5177"/>
<evidence type="ECO:0000256" key="6">
    <source>
        <dbReference type="ARBA" id="ARBA00011940"/>
    </source>
</evidence>
<dbReference type="Gene3D" id="3.20.20.70">
    <property type="entry name" value="Aldolase class I"/>
    <property type="match status" value="1"/>
</dbReference>
<evidence type="ECO:0000256" key="8">
    <source>
        <dbReference type="ARBA" id="ARBA00022432"/>
    </source>
</evidence>
<dbReference type="PROSITE" id="PS51440">
    <property type="entry name" value="TIM_2"/>
    <property type="match status" value="1"/>
</dbReference>
<keyword evidence="10 11" id="KW-0413">Isomerase</keyword>
<dbReference type="InterPro" id="IPR020861">
    <property type="entry name" value="Triosephosphate_isomerase_AS"/>
</dbReference>
<dbReference type="GeneID" id="6192704"/>
<dbReference type="SUPFAM" id="SSF51351">
    <property type="entry name" value="Triosephosphate isomerase (TIM)"/>
    <property type="match status" value="1"/>
</dbReference>
<evidence type="ECO:0000256" key="2">
    <source>
        <dbReference type="ARBA" id="ARBA00004680"/>
    </source>
</evidence>
<comment type="catalytic activity">
    <reaction evidence="1 11">
        <text>D-glyceraldehyde 3-phosphate = dihydroxyacetone phosphate</text>
        <dbReference type="Rhea" id="RHEA:18585"/>
        <dbReference type="ChEBI" id="CHEBI:57642"/>
        <dbReference type="ChEBI" id="CHEBI:59776"/>
        <dbReference type="EC" id="5.3.1.1"/>
    </reaction>
</comment>
<dbReference type="PANTHER" id="PTHR21139">
    <property type="entry name" value="TRIOSEPHOSPHATE ISOMERASE"/>
    <property type="match status" value="1"/>
</dbReference>
<evidence type="ECO:0000256" key="7">
    <source>
        <dbReference type="ARBA" id="ARBA00019397"/>
    </source>
</evidence>
<dbReference type="EMBL" id="CU633900">
    <property type="protein sequence ID" value="CAP68815.1"/>
    <property type="molecule type" value="Genomic_DNA"/>
</dbReference>
<comment type="subunit">
    <text evidence="5">Homodimer.</text>
</comment>
<dbReference type="InterPro" id="IPR000652">
    <property type="entry name" value="Triosephosphate_isomerase"/>
</dbReference>
<dbReference type="RefSeq" id="XP_001908142.1">
    <property type="nucleotide sequence ID" value="XM_001908107.1"/>
</dbReference>
<gene>
    <name evidence="12" type="ORF">PODANS_7_7820</name>
</gene>
<evidence type="ECO:0000313" key="12">
    <source>
        <dbReference type="EMBL" id="CAP68815.1"/>
    </source>
</evidence>
<dbReference type="InterPro" id="IPR013785">
    <property type="entry name" value="Aldolase_TIM"/>
</dbReference>
<reference evidence="12" key="1">
    <citation type="journal article" date="2008" name="Genome Biol.">
        <title>The genome sequence of the model ascomycete fungus Podospora anserina.</title>
        <authorList>
            <person name="Espagne E."/>
            <person name="Lespinet O."/>
            <person name="Malagnac F."/>
            <person name="Da Silva C."/>
            <person name="Jaillon O."/>
            <person name="Porcel B.M."/>
            <person name="Couloux A."/>
            <person name="Aury J.-M."/>
            <person name="Segurens B."/>
            <person name="Poulain J."/>
            <person name="Anthouard V."/>
            <person name="Grossetete S."/>
            <person name="Khalili H."/>
            <person name="Coppin E."/>
            <person name="Dequard-Chablat M."/>
            <person name="Picard M."/>
            <person name="Contamine V."/>
            <person name="Arnaise S."/>
            <person name="Bourdais A."/>
            <person name="Berteaux-Lecellier V."/>
            <person name="Gautheret D."/>
            <person name="de Vries R.P."/>
            <person name="Battaglia E."/>
            <person name="Coutinho P.M."/>
            <person name="Danchin E.G.J."/>
            <person name="Henrissat B."/>
            <person name="El Khoury R."/>
            <person name="Sainsard-Chanet A."/>
            <person name="Boivin A."/>
            <person name="Pinan-Lucarre B."/>
            <person name="Sellem C.H."/>
            <person name="Debuchy R."/>
            <person name="Wincker P."/>
            <person name="Weissenbach J."/>
            <person name="Silar P."/>
        </authorList>
    </citation>
    <scope>NUCLEOTIDE SEQUENCE [LARGE SCALE GENOMIC DNA]</scope>
    <source>
        <strain evidence="12">S mat+</strain>
    </source>
</reference>
<proteinExistence type="inferred from homology"/>
<dbReference type="EC" id="5.3.1.1" evidence="6 11"/>
<dbReference type="VEuPathDB" id="FungiDB:PODANS_7_7820"/>
<evidence type="ECO:0000256" key="10">
    <source>
        <dbReference type="ARBA" id="ARBA00023235"/>
    </source>
</evidence>
<reference evidence="12" key="2">
    <citation type="submission" date="2008-07" db="EMBL/GenBank/DDBJ databases">
        <authorList>
            <person name="Genoscope - CEA"/>
        </authorList>
    </citation>
    <scope>NUCLEOTIDE SEQUENCE</scope>
    <source>
        <strain evidence="12">S mat+</strain>
    </source>
</reference>
<evidence type="ECO:0000256" key="5">
    <source>
        <dbReference type="ARBA" id="ARBA00011738"/>
    </source>
</evidence>
<dbReference type="FunFam" id="3.20.20.70:FF:000025">
    <property type="entry name" value="Triosephosphate isomerase"/>
    <property type="match status" value="1"/>
</dbReference>
<dbReference type="GO" id="GO:0006094">
    <property type="term" value="P:gluconeogenesis"/>
    <property type="evidence" value="ECO:0007669"/>
    <property type="project" value="UniProtKB-UniPathway"/>
</dbReference>
<dbReference type="CDD" id="cd00311">
    <property type="entry name" value="TIM"/>
    <property type="match status" value="1"/>
</dbReference>
<keyword evidence="8 11" id="KW-0312">Gluconeogenesis</keyword>
<evidence type="ECO:0000256" key="4">
    <source>
        <dbReference type="ARBA" id="ARBA00007422"/>
    </source>
</evidence>
<dbReference type="AlphaFoldDB" id="B2AWP1"/>
<comment type="pathway">
    <text evidence="3 11">Carbohydrate biosynthesis; gluconeogenesis.</text>
</comment>
<dbReference type="HOGENOM" id="CLU_024251_2_0_1"/>
<dbReference type="GO" id="GO:0004807">
    <property type="term" value="F:triose-phosphate isomerase activity"/>
    <property type="evidence" value="ECO:0007669"/>
    <property type="project" value="UniProtKB-EC"/>
</dbReference>
<dbReference type="InterPro" id="IPR022896">
    <property type="entry name" value="TrioseP_Isoase_bac/euk"/>
</dbReference>
<dbReference type="UniPathway" id="UPA00109">
    <property type="reaction ID" value="UER00189"/>
</dbReference>
<dbReference type="PANTHER" id="PTHR21139:SF41">
    <property type="entry name" value="TRIOSEPHOSPHATE ISOMERASE"/>
    <property type="match status" value="1"/>
</dbReference>
<dbReference type="GO" id="GO:0019563">
    <property type="term" value="P:glycerol catabolic process"/>
    <property type="evidence" value="ECO:0007669"/>
    <property type="project" value="TreeGrafter"/>
</dbReference>
<dbReference type="GO" id="GO:0046166">
    <property type="term" value="P:glyceraldehyde-3-phosphate biosynthetic process"/>
    <property type="evidence" value="ECO:0007669"/>
    <property type="project" value="TreeGrafter"/>
</dbReference>
<keyword evidence="9 11" id="KW-0324">Glycolysis</keyword>
<dbReference type="Pfam" id="PF00121">
    <property type="entry name" value="TIM"/>
    <property type="match status" value="1"/>
</dbReference>
<name>B2AWP1_PODAN</name>
<evidence type="ECO:0000256" key="11">
    <source>
        <dbReference type="RuleBase" id="RU363013"/>
    </source>
</evidence>
<dbReference type="NCBIfam" id="TIGR00419">
    <property type="entry name" value="tim"/>
    <property type="match status" value="1"/>
</dbReference>
<evidence type="ECO:0000256" key="1">
    <source>
        <dbReference type="ARBA" id="ARBA00000474"/>
    </source>
</evidence>
<dbReference type="InterPro" id="IPR035990">
    <property type="entry name" value="TIM_sf"/>
</dbReference>